<protein>
    <recommendedName>
        <fullName evidence="1">GIY-YIG catalytic domain-containing protein</fullName>
    </recommendedName>
</protein>
<name>A0A100W867_MYCCR</name>
<evidence type="ECO:0000313" key="3">
    <source>
        <dbReference type="Proteomes" id="UP000069443"/>
    </source>
</evidence>
<sequence length="197" mass="21184">MVTVDELSCAAMAALYAPPEAITEASLLSWPASPGLYAVFGADTVWHTLGLGEAPDARPLYAGKAERSLSSRDVGTHFGFAGGSTSITGSSTLRRSLAAQLRSTLGLRGRYRNPSIPKYASNYGLSAEHDELLSTWMRANLRATYWVHPATEVPLDAVETAVLTVLKPPLNLDKVTHRWGKSIRAARAVMAADCRQT</sequence>
<reference evidence="3" key="1">
    <citation type="journal article" date="2016" name="Genome Announc.">
        <title>Draft Genome Sequences of Five Rapidly Growing Mycobacterium Species, M. thermoresistibile, M. fortuitum subsp. acetamidolyticum, M. canariasense, M. brisbanense, and M. novocastrense.</title>
        <authorList>
            <person name="Katahira K."/>
            <person name="Ogura Y."/>
            <person name="Gotoh Y."/>
            <person name="Hayashi T."/>
        </authorList>
    </citation>
    <scope>NUCLEOTIDE SEQUENCE [LARGE SCALE GENOMIC DNA]</scope>
    <source>
        <strain evidence="3">JCM15298</strain>
    </source>
</reference>
<dbReference type="Pfam" id="PF20815">
    <property type="entry name" value="GIY_YIG_2"/>
    <property type="match status" value="1"/>
</dbReference>
<organism evidence="2 3">
    <name type="scientific">Mycolicibacterium canariasense</name>
    <name type="common">Mycobacterium canariasense</name>
    <dbReference type="NCBI Taxonomy" id="228230"/>
    <lineage>
        <taxon>Bacteria</taxon>
        <taxon>Bacillati</taxon>
        <taxon>Actinomycetota</taxon>
        <taxon>Actinomycetes</taxon>
        <taxon>Mycobacteriales</taxon>
        <taxon>Mycobacteriaceae</taxon>
        <taxon>Mycolicibacterium</taxon>
    </lineage>
</organism>
<reference evidence="3" key="2">
    <citation type="submission" date="2016-02" db="EMBL/GenBank/DDBJ databases">
        <title>Draft genome sequence of five rapidly growing Mycobacterium species.</title>
        <authorList>
            <person name="Katahira K."/>
            <person name="Gotou Y."/>
            <person name="Iida K."/>
            <person name="Ogura Y."/>
            <person name="Hayashi T."/>
        </authorList>
    </citation>
    <scope>NUCLEOTIDE SEQUENCE [LARGE SCALE GENOMIC DNA]</scope>
    <source>
        <strain evidence="3">JCM15298</strain>
    </source>
</reference>
<dbReference type="OrthoDB" id="2866199at2"/>
<comment type="caution">
    <text evidence="2">The sequence shown here is derived from an EMBL/GenBank/DDBJ whole genome shotgun (WGS) entry which is preliminary data.</text>
</comment>
<dbReference type="InterPro" id="IPR049311">
    <property type="entry name" value="GIY_YIG_cat"/>
</dbReference>
<feature type="domain" description="GIY-YIG catalytic" evidence="1">
    <location>
        <begin position="60"/>
        <end position="185"/>
    </location>
</feature>
<dbReference type="RefSeq" id="WP_036439605.1">
    <property type="nucleotide sequence ID" value="NZ_BCSY01000008.1"/>
</dbReference>
<dbReference type="STRING" id="228230.RMCC_0177"/>
<gene>
    <name evidence="2" type="ORF">RMCC_0177</name>
</gene>
<keyword evidence="3" id="KW-1185">Reference proteome</keyword>
<accession>A0A100W867</accession>
<dbReference type="AlphaFoldDB" id="A0A100W867"/>
<evidence type="ECO:0000313" key="2">
    <source>
        <dbReference type="EMBL" id="GAS93211.1"/>
    </source>
</evidence>
<dbReference type="EMBL" id="BCSY01000008">
    <property type="protein sequence ID" value="GAS93211.1"/>
    <property type="molecule type" value="Genomic_DNA"/>
</dbReference>
<evidence type="ECO:0000259" key="1">
    <source>
        <dbReference type="Pfam" id="PF20815"/>
    </source>
</evidence>
<dbReference type="Proteomes" id="UP000069443">
    <property type="component" value="Unassembled WGS sequence"/>
</dbReference>
<proteinExistence type="predicted"/>